<organism evidence="1 2">
    <name type="scientific">Cichorium intybus</name>
    <name type="common">Chicory</name>
    <dbReference type="NCBI Taxonomy" id="13427"/>
    <lineage>
        <taxon>Eukaryota</taxon>
        <taxon>Viridiplantae</taxon>
        <taxon>Streptophyta</taxon>
        <taxon>Embryophyta</taxon>
        <taxon>Tracheophyta</taxon>
        <taxon>Spermatophyta</taxon>
        <taxon>Magnoliopsida</taxon>
        <taxon>eudicotyledons</taxon>
        <taxon>Gunneridae</taxon>
        <taxon>Pentapetalae</taxon>
        <taxon>asterids</taxon>
        <taxon>campanulids</taxon>
        <taxon>Asterales</taxon>
        <taxon>Asteraceae</taxon>
        <taxon>Cichorioideae</taxon>
        <taxon>Cichorieae</taxon>
        <taxon>Cichoriinae</taxon>
        <taxon>Cichorium</taxon>
    </lineage>
</organism>
<protein>
    <submittedName>
        <fullName evidence="1">Uncharacterized protein</fullName>
    </submittedName>
</protein>
<evidence type="ECO:0000313" key="1">
    <source>
        <dbReference type="EMBL" id="KAI3711224.1"/>
    </source>
</evidence>
<proteinExistence type="predicted"/>
<reference evidence="1 2" key="2">
    <citation type="journal article" date="2022" name="Mol. Ecol. Resour.">
        <title>The genomes of chicory, endive, great burdock and yacon provide insights into Asteraceae paleo-polyploidization history and plant inulin production.</title>
        <authorList>
            <person name="Fan W."/>
            <person name="Wang S."/>
            <person name="Wang H."/>
            <person name="Wang A."/>
            <person name="Jiang F."/>
            <person name="Liu H."/>
            <person name="Zhao H."/>
            <person name="Xu D."/>
            <person name="Zhang Y."/>
        </authorList>
    </citation>
    <scope>NUCLEOTIDE SEQUENCE [LARGE SCALE GENOMIC DNA]</scope>
    <source>
        <strain evidence="2">cv. Punajuju</strain>
        <tissue evidence="1">Leaves</tissue>
    </source>
</reference>
<sequence>MLTFLIINNDTNSESKTLGSDKPLTEEEPTNEKKENTAKEAEEKEPEDKEMTLEEYQKVLEEKRKALEALKTEERKVEVDKDLAAMQQLSNKKTNDDIFVKLGTDKDKRKEIADKEEKAKKSLSINEFLKPASGEKYFNPGGRGRGRGARGGGRYNQGGGGGSMSYAPEAPKIEDPSHFPTLGGK</sequence>
<evidence type="ECO:0000313" key="2">
    <source>
        <dbReference type="Proteomes" id="UP001055811"/>
    </source>
</evidence>
<dbReference type="Proteomes" id="UP001055811">
    <property type="component" value="Linkage Group LG07"/>
</dbReference>
<gene>
    <name evidence="1" type="ORF">L2E82_41152</name>
</gene>
<comment type="caution">
    <text evidence="1">The sequence shown here is derived from an EMBL/GenBank/DDBJ whole genome shotgun (WGS) entry which is preliminary data.</text>
</comment>
<accession>A0ACB9ALW3</accession>
<keyword evidence="2" id="KW-1185">Reference proteome</keyword>
<name>A0ACB9ALW3_CICIN</name>
<dbReference type="EMBL" id="CM042015">
    <property type="protein sequence ID" value="KAI3711224.1"/>
    <property type="molecule type" value="Genomic_DNA"/>
</dbReference>
<reference evidence="2" key="1">
    <citation type="journal article" date="2022" name="Mol. Ecol. Resour.">
        <title>The genomes of chicory, endive, great burdock and yacon provide insights into Asteraceae palaeo-polyploidization history and plant inulin production.</title>
        <authorList>
            <person name="Fan W."/>
            <person name="Wang S."/>
            <person name="Wang H."/>
            <person name="Wang A."/>
            <person name="Jiang F."/>
            <person name="Liu H."/>
            <person name="Zhao H."/>
            <person name="Xu D."/>
            <person name="Zhang Y."/>
        </authorList>
    </citation>
    <scope>NUCLEOTIDE SEQUENCE [LARGE SCALE GENOMIC DNA]</scope>
    <source>
        <strain evidence="2">cv. Punajuju</strain>
    </source>
</reference>